<organism evidence="2 3">
    <name type="scientific">Citrus unshiu</name>
    <name type="common">Satsuma mandarin</name>
    <name type="synonym">Citrus nobilis var. unshiu</name>
    <dbReference type="NCBI Taxonomy" id="55188"/>
    <lineage>
        <taxon>Eukaryota</taxon>
        <taxon>Viridiplantae</taxon>
        <taxon>Streptophyta</taxon>
        <taxon>Embryophyta</taxon>
        <taxon>Tracheophyta</taxon>
        <taxon>Spermatophyta</taxon>
        <taxon>Magnoliopsida</taxon>
        <taxon>eudicotyledons</taxon>
        <taxon>Gunneridae</taxon>
        <taxon>Pentapetalae</taxon>
        <taxon>rosids</taxon>
        <taxon>malvids</taxon>
        <taxon>Sapindales</taxon>
        <taxon>Rutaceae</taxon>
        <taxon>Aurantioideae</taxon>
        <taxon>Citrus</taxon>
    </lineage>
</organism>
<sequence length="59" mass="6681">MRNSILEKGENYGDEELVSVVLSISTLTPFSIARRRTASSSKKKKNGQRKPKELLEDMI</sequence>
<dbReference type="EMBL" id="BDQV01000339">
    <property type="protein sequence ID" value="GAY63178.1"/>
    <property type="molecule type" value="Genomic_DNA"/>
</dbReference>
<dbReference type="AlphaFoldDB" id="A0A2H5QEW0"/>
<protein>
    <submittedName>
        <fullName evidence="2">Uncharacterized protein</fullName>
    </submittedName>
</protein>
<dbReference type="Proteomes" id="UP000236630">
    <property type="component" value="Unassembled WGS sequence"/>
</dbReference>
<feature type="compositionally biased region" description="Basic and acidic residues" evidence="1">
    <location>
        <begin position="50"/>
        <end position="59"/>
    </location>
</feature>
<evidence type="ECO:0000256" key="1">
    <source>
        <dbReference type="SAM" id="MobiDB-lite"/>
    </source>
</evidence>
<accession>A0A2H5QEW0</accession>
<proteinExistence type="predicted"/>
<evidence type="ECO:0000313" key="3">
    <source>
        <dbReference type="Proteomes" id="UP000236630"/>
    </source>
</evidence>
<name>A0A2H5QEW0_CITUN</name>
<feature type="compositionally biased region" description="Basic residues" evidence="1">
    <location>
        <begin position="34"/>
        <end position="49"/>
    </location>
</feature>
<gene>
    <name evidence="2" type="ORF">CUMW_223540</name>
</gene>
<evidence type="ECO:0000313" key="2">
    <source>
        <dbReference type="EMBL" id="GAY63178.1"/>
    </source>
</evidence>
<reference evidence="2 3" key="1">
    <citation type="journal article" date="2017" name="Front. Genet.">
        <title>Draft sequencing of the heterozygous diploid genome of Satsuma (Citrus unshiu Marc.) using a hybrid assembly approach.</title>
        <authorList>
            <person name="Shimizu T."/>
            <person name="Tanizawa Y."/>
            <person name="Mochizuki T."/>
            <person name="Nagasaki H."/>
            <person name="Yoshioka T."/>
            <person name="Toyoda A."/>
            <person name="Fujiyama A."/>
            <person name="Kaminuma E."/>
            <person name="Nakamura Y."/>
        </authorList>
    </citation>
    <scope>NUCLEOTIDE SEQUENCE [LARGE SCALE GENOMIC DNA]</scope>
    <source>
        <strain evidence="3">cv. Miyagawa wase</strain>
    </source>
</reference>
<keyword evidence="3" id="KW-1185">Reference proteome</keyword>
<comment type="caution">
    <text evidence="2">The sequence shown here is derived from an EMBL/GenBank/DDBJ whole genome shotgun (WGS) entry which is preliminary data.</text>
</comment>
<feature type="region of interest" description="Disordered" evidence="1">
    <location>
        <begin position="34"/>
        <end position="59"/>
    </location>
</feature>